<keyword evidence="2" id="KW-1133">Transmembrane helix</keyword>
<evidence type="ECO:0000313" key="3">
    <source>
        <dbReference type="EMBL" id="MBM9624653.1"/>
    </source>
</evidence>
<accession>A0ABS2V4K4</accession>
<keyword evidence="3" id="KW-0614">Plasmid</keyword>
<dbReference type="Proteomes" id="UP000664109">
    <property type="component" value="Unassembled WGS sequence"/>
</dbReference>
<proteinExistence type="predicted"/>
<geneLocation type="plasmid" evidence="3">
    <name>unnamed1</name>
</geneLocation>
<name>A0ABS2V4K4_9ACTN</name>
<dbReference type="RefSeq" id="WP_205378806.1">
    <property type="nucleotide sequence ID" value="NZ_JAFEJA010000003.1"/>
</dbReference>
<reference evidence="3 4" key="1">
    <citation type="journal article" date="2016" name="Arch. Microbiol.">
        <title>Streptomyces zhihengii sp. nov., isolated from rhizospheric soil of Psammosilene tunicoides.</title>
        <authorList>
            <person name="Huang M.J."/>
            <person name="Fei J.J."/>
            <person name="Salam N."/>
            <person name="Kim C.J."/>
            <person name="Hozzein W.N."/>
            <person name="Xiao M."/>
            <person name="Huang H.Q."/>
            <person name="Li W.J."/>
        </authorList>
    </citation>
    <scope>NUCLEOTIDE SEQUENCE [LARGE SCALE GENOMIC DNA]</scope>
    <source>
        <strain evidence="3 4">YIM T102</strain>
    </source>
</reference>
<feature type="region of interest" description="Disordered" evidence="1">
    <location>
        <begin position="1"/>
        <end position="37"/>
    </location>
</feature>
<keyword evidence="2" id="KW-0812">Transmembrane</keyword>
<keyword evidence="2" id="KW-0472">Membrane</keyword>
<evidence type="ECO:0000256" key="1">
    <source>
        <dbReference type="SAM" id="MobiDB-lite"/>
    </source>
</evidence>
<gene>
    <name evidence="3" type="ORF">JE024_39665</name>
</gene>
<evidence type="ECO:0000256" key="2">
    <source>
        <dbReference type="SAM" id="Phobius"/>
    </source>
</evidence>
<dbReference type="EMBL" id="JAFEJA010000003">
    <property type="protein sequence ID" value="MBM9624653.1"/>
    <property type="molecule type" value="Genomic_DNA"/>
</dbReference>
<evidence type="ECO:0008006" key="5">
    <source>
        <dbReference type="Google" id="ProtNLM"/>
    </source>
</evidence>
<organism evidence="3 4">
    <name type="scientific">Streptomyces zhihengii</name>
    <dbReference type="NCBI Taxonomy" id="1818004"/>
    <lineage>
        <taxon>Bacteria</taxon>
        <taxon>Bacillati</taxon>
        <taxon>Actinomycetota</taxon>
        <taxon>Actinomycetes</taxon>
        <taxon>Kitasatosporales</taxon>
        <taxon>Streptomycetaceae</taxon>
        <taxon>Streptomyces</taxon>
    </lineage>
</organism>
<comment type="caution">
    <text evidence="3">The sequence shown here is derived from an EMBL/GenBank/DDBJ whole genome shotgun (WGS) entry which is preliminary data.</text>
</comment>
<sequence length="178" mass="18521">MTEEHSQPEPPVPPTTPPPPIDAPPVPHTPQTPPKKRLTPLAAGLLGLIVGAGLVGATWAVTANQDPETFTLEGAFALTDEVYSEPGSENCRGSVTSGYDDIAEGTSVTVYGAGDDVIATGHLGPSEPNDSGTICTFEVVIEDVPKGEKFYKVEVSHRGTVQLTAEEAENGELFASLG</sequence>
<protein>
    <recommendedName>
        <fullName evidence="5">DUF4333 domain-containing protein</fullName>
    </recommendedName>
</protein>
<evidence type="ECO:0000313" key="4">
    <source>
        <dbReference type="Proteomes" id="UP000664109"/>
    </source>
</evidence>
<keyword evidence="4" id="KW-1185">Reference proteome</keyword>
<feature type="transmembrane region" description="Helical" evidence="2">
    <location>
        <begin position="41"/>
        <end position="61"/>
    </location>
</feature>
<feature type="compositionally biased region" description="Pro residues" evidence="1">
    <location>
        <begin position="8"/>
        <end position="33"/>
    </location>
</feature>